<gene>
    <name evidence="1" type="ORF">LJ725_26600</name>
</gene>
<sequence>MWDDLFANRPVRLLYITGRGFDLRAQSVLRELVRSVEYSQPKIDKATLLLVEFSAYHISEELRSLTEENGKALAEIFKPIGSVVSESFNANSAGESDIGPTSLLRMAAQKILNQIDEYTDIVLDVSSLPRVAYLAIMTGILKKILPDLQRSNALYAGGVNFQVVVAEDALLDANIRSEDPRSDLTLIPGFSEILHSEAASEWPSVWFPILGERRASQFEKVWDYIPPSAEICPVLPHPSRDHRRADQLLVEYRELLFERADTPRSNILYAHEAQPFEAYRQLLNAMIRYKESLGVLGGCRLLVTPLASKLITLGAGLACFEMQAKADQNSCGVAMPYVEPTRYSTSMERVRAAKPLVSALLLTGHAYDPSTLEKIQS</sequence>
<evidence type="ECO:0000313" key="2">
    <source>
        <dbReference type="Proteomes" id="UP001198862"/>
    </source>
</evidence>
<name>A0ABS8L445_9HYPH</name>
<dbReference type="Proteomes" id="UP001198862">
    <property type="component" value="Unassembled WGS sequence"/>
</dbReference>
<protein>
    <recommendedName>
        <fullName evidence="3">CRISPR system ring nuclease SSO1393-like domain-containing protein</fullName>
    </recommendedName>
</protein>
<proteinExistence type="predicted"/>
<reference evidence="1 2" key="1">
    <citation type="submission" date="2021-11" db="EMBL/GenBank/DDBJ databases">
        <authorList>
            <person name="Lee D.-H."/>
            <person name="Kim S.-B."/>
        </authorList>
    </citation>
    <scope>NUCLEOTIDE SEQUENCE [LARGE SCALE GENOMIC DNA]</scope>
    <source>
        <strain evidence="1 2">KCTC 52223</strain>
    </source>
</reference>
<evidence type="ECO:0000313" key="1">
    <source>
        <dbReference type="EMBL" id="MCC8432556.1"/>
    </source>
</evidence>
<organism evidence="1 2">
    <name type="scientific">Reyranella aquatilis</name>
    <dbReference type="NCBI Taxonomy" id="2035356"/>
    <lineage>
        <taxon>Bacteria</taxon>
        <taxon>Pseudomonadati</taxon>
        <taxon>Pseudomonadota</taxon>
        <taxon>Alphaproteobacteria</taxon>
        <taxon>Hyphomicrobiales</taxon>
        <taxon>Reyranellaceae</taxon>
        <taxon>Reyranella</taxon>
    </lineage>
</organism>
<keyword evidence="2" id="KW-1185">Reference proteome</keyword>
<dbReference type="EMBL" id="JAJISD010000015">
    <property type="protein sequence ID" value="MCC8432556.1"/>
    <property type="molecule type" value="Genomic_DNA"/>
</dbReference>
<evidence type="ECO:0008006" key="3">
    <source>
        <dbReference type="Google" id="ProtNLM"/>
    </source>
</evidence>
<accession>A0ABS8L445</accession>
<comment type="caution">
    <text evidence="1">The sequence shown here is derived from an EMBL/GenBank/DDBJ whole genome shotgun (WGS) entry which is preliminary data.</text>
</comment>